<dbReference type="PANTHER" id="PTHR34512:SF30">
    <property type="entry name" value="OUTER MEMBRANE PROTEIN ASSEMBLY FACTOR BAMB"/>
    <property type="match status" value="1"/>
</dbReference>
<dbReference type="InterPro" id="IPR002105">
    <property type="entry name" value="Dockerin_1_rpt"/>
</dbReference>
<dbReference type="Gene3D" id="2.60.40.1080">
    <property type="match status" value="1"/>
</dbReference>
<evidence type="ECO:0000313" key="2">
    <source>
        <dbReference type="EMBL" id="QNM09465.1"/>
    </source>
</evidence>
<dbReference type="InterPro" id="IPR008964">
    <property type="entry name" value="Invasin/intimin_cell_adhesion"/>
</dbReference>
<dbReference type="SMART" id="SM00635">
    <property type="entry name" value="BID_2"/>
    <property type="match status" value="1"/>
</dbReference>
<dbReference type="InterPro" id="IPR011047">
    <property type="entry name" value="Quinoprotein_ADH-like_sf"/>
</dbReference>
<dbReference type="InterPro" id="IPR025883">
    <property type="entry name" value="Cadherin-like_domain"/>
</dbReference>
<dbReference type="PANTHER" id="PTHR34512">
    <property type="entry name" value="CELL SURFACE PROTEIN"/>
    <property type="match status" value="1"/>
</dbReference>
<feature type="domain" description="Dockerin" evidence="1">
    <location>
        <begin position="1168"/>
        <end position="1228"/>
    </location>
</feature>
<accession>A0A7G9GF83</accession>
<dbReference type="InterPro" id="IPR018247">
    <property type="entry name" value="EF_Hand_1_Ca_BS"/>
</dbReference>
<dbReference type="PROSITE" id="PS00018">
    <property type="entry name" value="EF_HAND_1"/>
    <property type="match status" value="2"/>
</dbReference>
<dbReference type="Proteomes" id="UP000515860">
    <property type="component" value="Chromosome"/>
</dbReference>
<dbReference type="InterPro" id="IPR015943">
    <property type="entry name" value="WD40/YVTN_repeat-like_dom_sf"/>
</dbReference>
<dbReference type="Gene3D" id="2.130.10.10">
    <property type="entry name" value="YVTN repeat-like/Quinoprotein amine dehydrogenase"/>
    <property type="match status" value="1"/>
</dbReference>
<dbReference type="Pfam" id="PF00404">
    <property type="entry name" value="Dockerin_1"/>
    <property type="match status" value="1"/>
</dbReference>
<dbReference type="SUPFAM" id="SSF63446">
    <property type="entry name" value="Type I dockerin domain"/>
    <property type="match status" value="1"/>
</dbReference>
<dbReference type="CDD" id="cd14256">
    <property type="entry name" value="Dockerin_I"/>
    <property type="match status" value="1"/>
</dbReference>
<sequence length="1228" mass="133808">MRRQRYQRLLAGALAMLTVVSVLFWKPSDVFAEAGSDGEAETVLLEGITLNRSSLVMKTGEQKALLAALLPEDTSENPEIVWSTDDPAVAQVSGNGLEAVVTAPRGAGGTAVITVSAGGFTAACPVLVTVQDPMLESALFMQNSSGSNRYELRESAIGEQEYILRIPENTNVVYVRPQLRDDVTEEAKITAYFTDVYSGEEVSVDLPVDETTSLSSSTAGRLIRAYDTEPKELVIDVVYGEQKETYLFHIVRGSYLGDLKLTDEKGEPLAFTPDFKKNVFEYSVHVPSSQSQIQIHMTPAEESSTELTVNGEAAEGGNYTLPLAGAKVIAVLRAGDGVQSVPYEYVLTVYVDEICYLTVDTEPADAVFAVYDENKVQIDPVDGRYELIKGGTYTYTVSAQEYQTQNGSFVMEGDEEKSFSLEKISESQFEELDAEWGGYWKNADNQNITDAPTPSSLDNAEVRWKQQYGSNADYSNSVSDGILVENYICCFCGETLMYLDRATGEMIRSVKMAAKGNSSFNKPLYAAGMLFVPLNDGKVQAFNASTLESVWVYVDTVGGNAATALRYDSGYLYAGFADGNLVCISTADEEPEQAEEEKSAVWRKYDKGGYYRTGVYTGEKYLYACGRSGSLYCLDKKTGETVQKLALPAEAGAPTTAVSHSDGRIYFATEKGYLYSCGLAEDGKLDIENMTSLKLGGIIYGTPVVYQNRVYAGSAMTDSYGIVTAPYYLNVVQVGEEGGLSLSYRMEVKYCPKGTGTLSTAYEQQDGCVYLYFTTDSSNGSLYLLKDREGLTSPGEGSGLFYQQTEVFGNGSGSVLADSGGNLYFRYESAWMYSLKPTELYLTGVEASGERVVVDGGQPFDRQMEQHTVLLDSASDRVTLTFSANEGAVVSIDGREGNVQEVTLEEGMAEVQVVLSKNGQLRTYQFTIRRRGSDAFLERLQVSYSPMLTVMEMELQPSFQPEITEYNSSLYGNDDMKVYYIWPELSKGSAASMKVTVVEGVQGMQPGQELEPMTVQLDEPRQRYKVTPAGTDAAKVLITVTAEDGQSQRVYELSMFRNNEVPRVTAGAGALVSRQEHTAVIRVNASMDGYLYYLPDRKAGTAGMPTQYEIKTNGKRVAVSAGTNTVTLDGFETAESVVYLYEMGYNQRWSNGIQIEVPAYTGGQPTPDPPGRGDLNGDGNVDITDVVCLLDEVAKGSALPAEAADLNGDGHVDITDVVILLDEVAAGE</sequence>
<dbReference type="InterPro" id="IPR036439">
    <property type="entry name" value="Dockerin_dom_sf"/>
</dbReference>
<dbReference type="InterPro" id="IPR003343">
    <property type="entry name" value="Big_2"/>
</dbReference>
<organism evidence="2 3">
    <name type="scientific">Wansuia hejianensis</name>
    <dbReference type="NCBI Taxonomy" id="2763667"/>
    <lineage>
        <taxon>Bacteria</taxon>
        <taxon>Bacillati</taxon>
        <taxon>Bacillota</taxon>
        <taxon>Clostridia</taxon>
        <taxon>Lachnospirales</taxon>
        <taxon>Lachnospiraceae</taxon>
        <taxon>Wansuia</taxon>
    </lineage>
</organism>
<dbReference type="InterPro" id="IPR002372">
    <property type="entry name" value="PQQ_rpt_dom"/>
</dbReference>
<dbReference type="Gene3D" id="1.10.1330.10">
    <property type="entry name" value="Dockerin domain"/>
    <property type="match status" value="1"/>
</dbReference>
<reference evidence="2 3" key="1">
    <citation type="submission" date="2020-08" db="EMBL/GenBank/DDBJ databases">
        <authorList>
            <person name="Liu C."/>
            <person name="Sun Q."/>
        </authorList>
    </citation>
    <scope>NUCLEOTIDE SEQUENCE [LARGE SCALE GENOMIC DNA]</scope>
    <source>
        <strain evidence="2 3">NSJ-29</strain>
    </source>
</reference>
<gene>
    <name evidence="2" type="ORF">H9Q79_04030</name>
</gene>
<dbReference type="GO" id="GO:0000272">
    <property type="term" value="P:polysaccharide catabolic process"/>
    <property type="evidence" value="ECO:0007669"/>
    <property type="project" value="InterPro"/>
</dbReference>
<dbReference type="SUPFAM" id="SSF50998">
    <property type="entry name" value="Quinoprotein alcohol dehydrogenase-like"/>
    <property type="match status" value="2"/>
</dbReference>
<evidence type="ECO:0000259" key="1">
    <source>
        <dbReference type="PROSITE" id="PS51766"/>
    </source>
</evidence>
<dbReference type="InterPro" id="IPR016134">
    <property type="entry name" value="Dockerin_dom"/>
</dbReference>
<dbReference type="Pfam" id="PF13360">
    <property type="entry name" value="PQQ_2"/>
    <property type="match status" value="2"/>
</dbReference>
<dbReference type="Pfam" id="PF12733">
    <property type="entry name" value="Cadherin-like"/>
    <property type="match status" value="1"/>
</dbReference>
<keyword evidence="3" id="KW-1185">Reference proteome</keyword>
<dbReference type="AlphaFoldDB" id="A0A7G9GF83"/>
<dbReference type="GO" id="GO:0004553">
    <property type="term" value="F:hydrolase activity, hydrolyzing O-glycosyl compounds"/>
    <property type="evidence" value="ECO:0007669"/>
    <property type="project" value="InterPro"/>
</dbReference>
<proteinExistence type="predicted"/>
<dbReference type="SUPFAM" id="SSF49373">
    <property type="entry name" value="Invasin/intimin cell-adhesion fragments"/>
    <property type="match status" value="1"/>
</dbReference>
<dbReference type="EMBL" id="CP060635">
    <property type="protein sequence ID" value="QNM09465.1"/>
    <property type="molecule type" value="Genomic_DNA"/>
</dbReference>
<dbReference type="KEGG" id="whj:H9Q79_04030"/>
<dbReference type="RefSeq" id="WP_249329235.1">
    <property type="nucleotide sequence ID" value="NZ_CP060635.1"/>
</dbReference>
<protein>
    <submittedName>
        <fullName evidence="2">Cadherin-like beta sandwich domain-containing protein</fullName>
    </submittedName>
</protein>
<name>A0A7G9GF83_9FIRM</name>
<dbReference type="PROSITE" id="PS51766">
    <property type="entry name" value="DOCKERIN"/>
    <property type="match status" value="1"/>
</dbReference>
<evidence type="ECO:0000313" key="3">
    <source>
        <dbReference type="Proteomes" id="UP000515860"/>
    </source>
</evidence>